<keyword evidence="2" id="KW-1185">Reference proteome</keyword>
<proteinExistence type="predicted"/>
<sequence length="118" mass="11999">MAKSKAQLGAGNVEIELDGETVVLKPSLNACQTVSRQSGGISAAVAAVGRFDFDTVVSVVTLGLGATGSEAKSIPDKVWRTGLTDLVGPVTKYLTIIANGGRPVEDAGGEEGEDPQKG</sequence>
<reference evidence="2" key="1">
    <citation type="journal article" date="2019" name="Int. J. Syst. Evol. Microbiol.">
        <title>The Global Catalogue of Microorganisms (GCM) 10K type strain sequencing project: providing services to taxonomists for standard genome sequencing and annotation.</title>
        <authorList>
            <consortium name="The Broad Institute Genomics Platform"/>
            <consortium name="The Broad Institute Genome Sequencing Center for Infectious Disease"/>
            <person name="Wu L."/>
            <person name="Ma J."/>
        </authorList>
    </citation>
    <scope>NUCLEOTIDE SEQUENCE [LARGE SCALE GENOMIC DNA]</scope>
    <source>
        <strain evidence="2">KCTC 52165</strain>
    </source>
</reference>
<accession>A0ABV7KFR7</accession>
<evidence type="ECO:0000313" key="1">
    <source>
        <dbReference type="EMBL" id="MFC3208142.1"/>
    </source>
</evidence>
<comment type="caution">
    <text evidence="1">The sequence shown here is derived from an EMBL/GenBank/DDBJ whole genome shotgun (WGS) entry which is preliminary data.</text>
</comment>
<dbReference type="Proteomes" id="UP001595583">
    <property type="component" value="Unassembled WGS sequence"/>
</dbReference>
<dbReference type="RefSeq" id="WP_378223021.1">
    <property type="nucleotide sequence ID" value="NZ_JBHRTK010000016.1"/>
</dbReference>
<evidence type="ECO:0008006" key="3">
    <source>
        <dbReference type="Google" id="ProtNLM"/>
    </source>
</evidence>
<organism evidence="1 2">
    <name type="scientific">Aquamicrobium soli</name>
    <dbReference type="NCBI Taxonomy" id="1811518"/>
    <lineage>
        <taxon>Bacteria</taxon>
        <taxon>Pseudomonadati</taxon>
        <taxon>Pseudomonadota</taxon>
        <taxon>Alphaproteobacteria</taxon>
        <taxon>Hyphomicrobiales</taxon>
        <taxon>Phyllobacteriaceae</taxon>
        <taxon>Aquamicrobium</taxon>
    </lineage>
</organism>
<name>A0ABV7KFR7_9HYPH</name>
<gene>
    <name evidence="1" type="ORF">ACFOHJ_18110</name>
</gene>
<dbReference type="EMBL" id="JBHRTK010000016">
    <property type="protein sequence ID" value="MFC3208142.1"/>
    <property type="molecule type" value="Genomic_DNA"/>
</dbReference>
<evidence type="ECO:0000313" key="2">
    <source>
        <dbReference type="Proteomes" id="UP001595583"/>
    </source>
</evidence>
<protein>
    <recommendedName>
        <fullName evidence="3">Phage tail protein</fullName>
    </recommendedName>
</protein>